<evidence type="ECO:0000313" key="2">
    <source>
        <dbReference type="Proteomes" id="UP000588098"/>
    </source>
</evidence>
<dbReference type="InterPro" id="IPR021607">
    <property type="entry name" value="DUF3224"/>
</dbReference>
<evidence type="ECO:0000313" key="1">
    <source>
        <dbReference type="EMBL" id="MBB5937103.1"/>
    </source>
</evidence>
<dbReference type="SUPFAM" id="SSF159238">
    <property type="entry name" value="SO1590-like"/>
    <property type="match status" value="1"/>
</dbReference>
<organism evidence="1 2">
    <name type="scientific">Streptomyces zagrosensis</name>
    <dbReference type="NCBI Taxonomy" id="1042984"/>
    <lineage>
        <taxon>Bacteria</taxon>
        <taxon>Bacillati</taxon>
        <taxon>Actinomycetota</taxon>
        <taxon>Actinomycetes</taxon>
        <taxon>Kitasatosporales</taxon>
        <taxon>Streptomycetaceae</taxon>
        <taxon>Streptomyces</taxon>
    </lineage>
</organism>
<dbReference type="RefSeq" id="WP_184573822.1">
    <property type="nucleotide sequence ID" value="NZ_JACHJL010000010.1"/>
</dbReference>
<dbReference type="Pfam" id="PF11528">
    <property type="entry name" value="DUF3224"/>
    <property type="match status" value="1"/>
</dbReference>
<accession>A0A7W9QBB2</accession>
<name>A0A7W9QBB2_9ACTN</name>
<gene>
    <name evidence="1" type="ORF">FHS42_004182</name>
</gene>
<keyword evidence="2" id="KW-1185">Reference proteome</keyword>
<protein>
    <recommendedName>
        <fullName evidence="3">DUF3224 domain-containing protein</fullName>
    </recommendedName>
</protein>
<dbReference type="AlphaFoldDB" id="A0A7W9QBB2"/>
<reference evidence="1 2" key="1">
    <citation type="submission" date="2020-08" db="EMBL/GenBank/DDBJ databases">
        <title>Genomic Encyclopedia of Type Strains, Phase III (KMG-III): the genomes of soil and plant-associated and newly described type strains.</title>
        <authorList>
            <person name="Whitman W."/>
        </authorList>
    </citation>
    <scope>NUCLEOTIDE SEQUENCE [LARGE SCALE GENOMIC DNA]</scope>
    <source>
        <strain evidence="1 2">CECT 8305</strain>
    </source>
</reference>
<dbReference type="InterPro" id="IPR023159">
    <property type="entry name" value="SO1590-like_sf"/>
</dbReference>
<sequence>MPTHTTGHFTYANWEERAITAEEASPKLAHACVTNTFVGGIEAADTTCEYTIVYATDETGTYTGMEVLAGRLDGRKGTFVVEERGGFDAEGTVRCTFEVVPGTGTEELTGLRGTGSFTVKRGEPAIAYTFDYTLG</sequence>
<proteinExistence type="predicted"/>
<comment type="caution">
    <text evidence="1">The sequence shown here is derived from an EMBL/GenBank/DDBJ whole genome shotgun (WGS) entry which is preliminary data.</text>
</comment>
<evidence type="ECO:0008006" key="3">
    <source>
        <dbReference type="Google" id="ProtNLM"/>
    </source>
</evidence>
<dbReference type="Proteomes" id="UP000588098">
    <property type="component" value="Unassembled WGS sequence"/>
</dbReference>
<dbReference type="Gene3D" id="2.40.350.10">
    <property type="entry name" value="SO1590-like"/>
    <property type="match status" value="1"/>
</dbReference>
<dbReference type="EMBL" id="JACHJL010000010">
    <property type="protein sequence ID" value="MBB5937103.1"/>
    <property type="molecule type" value="Genomic_DNA"/>
</dbReference>